<feature type="compositionally biased region" description="Low complexity" evidence="4">
    <location>
        <begin position="292"/>
        <end position="304"/>
    </location>
</feature>
<dbReference type="PROSITE" id="PS51782">
    <property type="entry name" value="LYSM"/>
    <property type="match status" value="4"/>
</dbReference>
<dbReference type="SUPFAM" id="SSF54106">
    <property type="entry name" value="LysM domain"/>
    <property type="match status" value="1"/>
</dbReference>
<evidence type="ECO:0000256" key="5">
    <source>
        <dbReference type="SAM" id="SignalP"/>
    </source>
</evidence>
<accession>A0A8H7J8L8</accession>
<dbReference type="GO" id="GO:0008061">
    <property type="term" value="F:chitin binding"/>
    <property type="evidence" value="ECO:0007669"/>
    <property type="project" value="UniProtKB-KW"/>
</dbReference>
<reference evidence="7" key="2">
    <citation type="submission" date="2020-09" db="EMBL/GenBank/DDBJ databases">
        <title>Reference genome assembly for Australian Ascochyta lentis isolate Al4.</title>
        <authorList>
            <person name="Lee R.C."/>
            <person name="Farfan-Caceres L.M."/>
            <person name="Debler J.W."/>
            <person name="Williams A.H."/>
            <person name="Henares B.M."/>
        </authorList>
    </citation>
    <scope>NUCLEOTIDE SEQUENCE</scope>
    <source>
        <strain evidence="7">Al4</strain>
    </source>
</reference>
<dbReference type="Gene3D" id="3.10.350.10">
    <property type="entry name" value="LysM domain"/>
    <property type="match status" value="4"/>
</dbReference>
<comment type="caution">
    <text evidence="7">The sequence shown here is derived from an EMBL/GenBank/DDBJ whole genome shotgun (WGS) entry which is preliminary data.</text>
</comment>
<dbReference type="Pfam" id="PF01476">
    <property type="entry name" value="LysM"/>
    <property type="match status" value="2"/>
</dbReference>
<dbReference type="InterPro" id="IPR052210">
    <property type="entry name" value="LysM1-like"/>
</dbReference>
<protein>
    <recommendedName>
        <fullName evidence="6">LysM domain-containing protein</fullName>
    </recommendedName>
</protein>
<evidence type="ECO:0000256" key="1">
    <source>
        <dbReference type="ARBA" id="ARBA00022669"/>
    </source>
</evidence>
<feature type="domain" description="LysM" evidence="6">
    <location>
        <begin position="44"/>
        <end position="90"/>
    </location>
</feature>
<feature type="chain" id="PRO_5034471100" description="LysM domain-containing protein" evidence="5">
    <location>
        <begin position="20"/>
        <end position="373"/>
    </location>
</feature>
<dbReference type="InterPro" id="IPR036779">
    <property type="entry name" value="LysM_dom_sf"/>
</dbReference>
<evidence type="ECO:0000256" key="3">
    <source>
        <dbReference type="ARBA" id="ARBA00023026"/>
    </source>
</evidence>
<evidence type="ECO:0000313" key="7">
    <source>
        <dbReference type="EMBL" id="KAF9697488.1"/>
    </source>
</evidence>
<evidence type="ECO:0000313" key="8">
    <source>
        <dbReference type="Proteomes" id="UP000651452"/>
    </source>
</evidence>
<gene>
    <name evidence="7" type="ORF">EKO04_004280</name>
</gene>
<dbReference type="AlphaFoldDB" id="A0A8H7J8L8"/>
<dbReference type="PANTHER" id="PTHR34997">
    <property type="entry name" value="AM15"/>
    <property type="match status" value="1"/>
</dbReference>
<feature type="domain" description="LysM" evidence="6">
    <location>
        <begin position="138"/>
        <end position="184"/>
    </location>
</feature>
<evidence type="ECO:0000259" key="6">
    <source>
        <dbReference type="PROSITE" id="PS51782"/>
    </source>
</evidence>
<keyword evidence="8" id="KW-1185">Reference proteome</keyword>
<evidence type="ECO:0000256" key="2">
    <source>
        <dbReference type="ARBA" id="ARBA00022729"/>
    </source>
</evidence>
<keyword evidence="1" id="KW-0147">Chitin-binding</keyword>
<feature type="signal peptide" evidence="5">
    <location>
        <begin position="1"/>
        <end position="19"/>
    </location>
</feature>
<feature type="region of interest" description="Disordered" evidence="4">
    <location>
        <begin position="195"/>
        <end position="217"/>
    </location>
</feature>
<reference evidence="7" key="1">
    <citation type="submission" date="2018-12" db="EMBL/GenBank/DDBJ databases">
        <authorList>
            <person name="Syme R.A."/>
            <person name="Farfan-Caceres L."/>
            <person name="Lichtenzveig J."/>
        </authorList>
    </citation>
    <scope>NUCLEOTIDE SEQUENCE</scope>
    <source>
        <strain evidence="7">Al4</strain>
    </source>
</reference>
<organism evidence="7 8">
    <name type="scientific">Ascochyta lentis</name>
    <dbReference type="NCBI Taxonomy" id="205686"/>
    <lineage>
        <taxon>Eukaryota</taxon>
        <taxon>Fungi</taxon>
        <taxon>Dikarya</taxon>
        <taxon>Ascomycota</taxon>
        <taxon>Pezizomycotina</taxon>
        <taxon>Dothideomycetes</taxon>
        <taxon>Pleosporomycetidae</taxon>
        <taxon>Pleosporales</taxon>
        <taxon>Pleosporineae</taxon>
        <taxon>Didymellaceae</taxon>
        <taxon>Ascochyta</taxon>
    </lineage>
</organism>
<dbReference type="CDD" id="cd00118">
    <property type="entry name" value="LysM"/>
    <property type="match status" value="1"/>
</dbReference>
<dbReference type="OrthoDB" id="2281372at2759"/>
<feature type="domain" description="LysM" evidence="6">
    <location>
        <begin position="231"/>
        <end position="277"/>
    </location>
</feature>
<keyword evidence="3" id="KW-0843">Virulence</keyword>
<feature type="domain" description="LysM" evidence="6">
    <location>
        <begin position="324"/>
        <end position="370"/>
    </location>
</feature>
<proteinExistence type="predicted"/>
<name>A0A8H7J8L8_9PLEO</name>
<evidence type="ECO:0000256" key="4">
    <source>
        <dbReference type="SAM" id="MobiDB-lite"/>
    </source>
</evidence>
<dbReference type="InterPro" id="IPR018392">
    <property type="entry name" value="LysM"/>
</dbReference>
<keyword evidence="2 5" id="KW-0732">Signal</keyword>
<feature type="region of interest" description="Disordered" evidence="4">
    <location>
        <begin position="99"/>
        <end position="122"/>
    </location>
</feature>
<dbReference type="PANTHER" id="PTHR34997:SF2">
    <property type="entry name" value="LYSM DOMAIN-CONTAINING PROTEIN-RELATED"/>
    <property type="match status" value="1"/>
</dbReference>
<sequence>MYALLKTALFAATLHQVTASPALVRRGDTPAYFADPSSSQYCSWWYENESETDCKAVPGQFGASFEDFLRWNPLVDENCNNFNPYQSYCVEAYGEPTGVPTGSPTTAPPTAAPTSTKPSNGVTTPLPTQPGMVENCNKFHLQVSGEYCSDMAAKYSITLKQFTTWNTGVGDDCEFMWGDAYFCVGVIGFTPTPTPTKATTTAKPTTTTTKPGNGITTPLPTQPGMVSNCNKFHLQQPGEFCSDMAAKYSITLKQFTTWNTGVGDNCQSMWGDAYFCVGIVGFTPTPTPTPTKPTTTAKPTSTKPGNGVATPTPIQSGMVTNCKTFYFVKKDQTCASVLSSAKVTLANLFKWNPAVKSDCSGLWAETWAYVAVL</sequence>
<dbReference type="PRINTS" id="PR01217">
    <property type="entry name" value="PRICHEXTENSN"/>
</dbReference>
<feature type="region of interest" description="Disordered" evidence="4">
    <location>
        <begin position="287"/>
        <end position="310"/>
    </location>
</feature>
<feature type="compositionally biased region" description="Low complexity" evidence="4">
    <location>
        <begin position="195"/>
        <end position="211"/>
    </location>
</feature>
<dbReference type="Proteomes" id="UP000651452">
    <property type="component" value="Unassembled WGS sequence"/>
</dbReference>
<dbReference type="EMBL" id="RZGK01000007">
    <property type="protein sequence ID" value="KAF9697488.1"/>
    <property type="molecule type" value="Genomic_DNA"/>
</dbReference>